<evidence type="ECO:0000313" key="8">
    <source>
        <dbReference type="EMBL" id="CAB5227806.1"/>
    </source>
</evidence>
<evidence type="ECO:0000313" key="6">
    <source>
        <dbReference type="EMBL" id="CAB4211218.1"/>
    </source>
</evidence>
<dbReference type="EMBL" id="LR796945">
    <property type="protein sequence ID" value="CAB4177155.1"/>
    <property type="molecule type" value="Genomic_DNA"/>
</dbReference>
<sequence length="66" mass="7593">MEYKTDVPGIFKNPATGALINKDNKALDAYKKRKQKEQKLDMVEQDIASLKNDMQEIKELLRGLVK</sequence>
<dbReference type="EMBL" id="LR797021">
    <property type="protein sequence ID" value="CAB4181043.1"/>
    <property type="molecule type" value="Genomic_DNA"/>
</dbReference>
<gene>
    <name evidence="4" type="ORF">UFOVP1065_5</name>
    <name evidence="5" type="ORF">UFOVP1198_207</name>
    <name evidence="6" type="ORF">UFOVP1418_199</name>
    <name evidence="8" type="ORF">UFOVP1524_184</name>
    <name evidence="7" type="ORF">UFOVP1651_184</name>
    <name evidence="2" type="ORF">UFOVP908_162</name>
    <name evidence="3" type="ORF">UFOVP990_207</name>
</gene>
<dbReference type="EMBL" id="LR796860">
    <property type="protein sequence ID" value="CAB4170862.1"/>
    <property type="molecule type" value="Genomic_DNA"/>
</dbReference>
<feature type="coiled-coil region" evidence="1">
    <location>
        <begin position="33"/>
        <end position="60"/>
    </location>
</feature>
<dbReference type="EMBL" id="LR798378">
    <property type="protein sequence ID" value="CAB5227806.1"/>
    <property type="molecule type" value="Genomic_DNA"/>
</dbReference>
<evidence type="ECO:0000256" key="1">
    <source>
        <dbReference type="SAM" id="Coils"/>
    </source>
</evidence>
<evidence type="ECO:0000313" key="3">
    <source>
        <dbReference type="EMBL" id="CAB4177155.1"/>
    </source>
</evidence>
<accession>A0A6J5R914</accession>
<dbReference type="EMBL" id="LR797157">
    <property type="protein sequence ID" value="CAB4190867.1"/>
    <property type="molecule type" value="Genomic_DNA"/>
</dbReference>
<organism evidence="5">
    <name type="scientific">uncultured Caudovirales phage</name>
    <dbReference type="NCBI Taxonomy" id="2100421"/>
    <lineage>
        <taxon>Viruses</taxon>
        <taxon>Duplodnaviria</taxon>
        <taxon>Heunggongvirae</taxon>
        <taxon>Uroviricota</taxon>
        <taxon>Caudoviricetes</taxon>
        <taxon>Peduoviridae</taxon>
        <taxon>Maltschvirus</taxon>
        <taxon>Maltschvirus maltsch</taxon>
    </lineage>
</organism>
<evidence type="ECO:0000313" key="2">
    <source>
        <dbReference type="EMBL" id="CAB4170862.1"/>
    </source>
</evidence>
<protein>
    <submittedName>
        <fullName evidence="5">Uncharacterized protein</fullName>
    </submittedName>
</protein>
<evidence type="ECO:0000313" key="7">
    <source>
        <dbReference type="EMBL" id="CAB4222819.1"/>
    </source>
</evidence>
<name>A0A6J5R914_9CAUD</name>
<evidence type="ECO:0000313" key="4">
    <source>
        <dbReference type="EMBL" id="CAB4181043.1"/>
    </source>
</evidence>
<keyword evidence="1" id="KW-0175">Coiled coil</keyword>
<proteinExistence type="predicted"/>
<evidence type="ECO:0000313" key="5">
    <source>
        <dbReference type="EMBL" id="CAB4190867.1"/>
    </source>
</evidence>
<reference evidence="5" key="1">
    <citation type="submission" date="2020-05" db="EMBL/GenBank/DDBJ databases">
        <authorList>
            <person name="Chiriac C."/>
            <person name="Salcher M."/>
            <person name="Ghai R."/>
            <person name="Kavagutti S V."/>
        </authorList>
    </citation>
    <scope>NUCLEOTIDE SEQUENCE</scope>
</reference>
<dbReference type="EMBL" id="LR797369">
    <property type="protein sequence ID" value="CAB4211218.1"/>
    <property type="molecule type" value="Genomic_DNA"/>
</dbReference>
<dbReference type="EMBL" id="LR797518">
    <property type="protein sequence ID" value="CAB4222819.1"/>
    <property type="molecule type" value="Genomic_DNA"/>
</dbReference>